<proteinExistence type="inferred from homology"/>
<dbReference type="InterPro" id="IPR046357">
    <property type="entry name" value="PPIase_dom_sf"/>
</dbReference>
<dbReference type="PANTHER" id="PTHR47245:SF2">
    <property type="entry name" value="PEPTIDYL-PROLYL CIS-TRANS ISOMERASE HP_0175-RELATED"/>
    <property type="match status" value="1"/>
</dbReference>
<accession>A0ABW4XGB5</accession>
<evidence type="ECO:0000259" key="6">
    <source>
        <dbReference type="PROSITE" id="PS50198"/>
    </source>
</evidence>
<dbReference type="RefSeq" id="WP_345338699.1">
    <property type="nucleotide sequence ID" value="NZ_BAABLI010000007.1"/>
</dbReference>
<dbReference type="SUPFAM" id="SSF109998">
    <property type="entry name" value="Triger factor/SurA peptide-binding domain-like"/>
    <property type="match status" value="1"/>
</dbReference>
<comment type="similarity">
    <text evidence="2">Belongs to the PpiC/parvulin rotamase family.</text>
</comment>
<name>A0ABW4XGB5_9GAMM</name>
<dbReference type="NCBIfam" id="TIGR02933">
    <property type="entry name" value="nifM_nitrog"/>
    <property type="match status" value="1"/>
</dbReference>
<dbReference type="PANTHER" id="PTHR47245">
    <property type="entry name" value="PEPTIDYLPROLYL ISOMERASE"/>
    <property type="match status" value="1"/>
</dbReference>
<dbReference type="InterPro" id="IPR023058">
    <property type="entry name" value="PPIase_PpiC_CS"/>
</dbReference>
<evidence type="ECO:0000313" key="7">
    <source>
        <dbReference type="EMBL" id="MFD2094536.1"/>
    </source>
</evidence>
<dbReference type="InterPro" id="IPR014282">
    <property type="entry name" value="Nitrogen_fix_NifM"/>
</dbReference>
<protein>
    <recommendedName>
        <fullName evidence="3">peptidylprolyl isomerase</fullName>
        <ecNumber evidence="3">5.2.1.8</ecNumber>
    </recommendedName>
</protein>
<dbReference type="PROSITE" id="PS01096">
    <property type="entry name" value="PPIC_PPIASE_1"/>
    <property type="match status" value="1"/>
</dbReference>
<gene>
    <name evidence="7" type="primary">nifM</name>
    <name evidence="7" type="ORF">ACFSJ3_00940</name>
</gene>
<dbReference type="InterPro" id="IPR050245">
    <property type="entry name" value="PrsA_foldase"/>
</dbReference>
<keyword evidence="5" id="KW-0413">Isomerase</keyword>
<dbReference type="Gene3D" id="3.10.50.40">
    <property type="match status" value="1"/>
</dbReference>
<keyword evidence="8" id="KW-1185">Reference proteome</keyword>
<evidence type="ECO:0000256" key="5">
    <source>
        <dbReference type="PROSITE-ProRule" id="PRU00278"/>
    </source>
</evidence>
<comment type="caution">
    <text evidence="7">The sequence shown here is derived from an EMBL/GenBank/DDBJ whole genome shotgun (WGS) entry which is preliminary data.</text>
</comment>
<dbReference type="EC" id="5.2.1.8" evidence="3"/>
<evidence type="ECO:0000256" key="2">
    <source>
        <dbReference type="ARBA" id="ARBA00007656"/>
    </source>
</evidence>
<evidence type="ECO:0000256" key="3">
    <source>
        <dbReference type="ARBA" id="ARBA00013194"/>
    </source>
</evidence>
<comment type="catalytic activity">
    <reaction evidence="1">
        <text>[protein]-peptidylproline (omega=180) = [protein]-peptidylproline (omega=0)</text>
        <dbReference type="Rhea" id="RHEA:16237"/>
        <dbReference type="Rhea" id="RHEA-COMP:10747"/>
        <dbReference type="Rhea" id="RHEA-COMP:10748"/>
        <dbReference type="ChEBI" id="CHEBI:83833"/>
        <dbReference type="ChEBI" id="CHEBI:83834"/>
        <dbReference type="EC" id="5.2.1.8"/>
    </reaction>
</comment>
<keyword evidence="4 5" id="KW-0697">Rotamase</keyword>
<reference evidence="8" key="1">
    <citation type="journal article" date="2019" name="Int. J. Syst. Evol. Microbiol.">
        <title>The Global Catalogue of Microorganisms (GCM) 10K type strain sequencing project: providing services to taxonomists for standard genome sequencing and annotation.</title>
        <authorList>
            <consortium name="The Broad Institute Genomics Platform"/>
            <consortium name="The Broad Institute Genome Sequencing Center for Infectious Disease"/>
            <person name="Wu L."/>
            <person name="Ma J."/>
        </authorList>
    </citation>
    <scope>NUCLEOTIDE SEQUENCE [LARGE SCALE GENOMIC DNA]</scope>
    <source>
        <strain evidence="8">CGMCC 1.10992</strain>
    </source>
</reference>
<dbReference type="Proteomes" id="UP001597380">
    <property type="component" value="Unassembled WGS sequence"/>
</dbReference>
<organism evidence="7 8">
    <name type="scientific">Corallincola platygyrae</name>
    <dbReference type="NCBI Taxonomy" id="1193278"/>
    <lineage>
        <taxon>Bacteria</taxon>
        <taxon>Pseudomonadati</taxon>
        <taxon>Pseudomonadota</taxon>
        <taxon>Gammaproteobacteria</taxon>
        <taxon>Alteromonadales</taxon>
        <taxon>Psychromonadaceae</taxon>
        <taxon>Corallincola</taxon>
    </lineage>
</organism>
<sequence>MTEQSAAEALQNEHPGFDMARDNAPLAYIRMKTCLARFGVTEAELSDVDLAELEQSAIRTFQLQRAVISTNEAAGVVTEPQQVEDAVAELAKRFPDQESFNKVLQTNQLDLDGLRLALYEELQAETVLDYICSDVPIISREQAFIYYESHPDKFAQPERRKVSHILLTINDDFPENTREQAMARITELKHQATTETFEQLAKRHSECPTAMHGGLLGLTPKGQLYPEIDQALFNMEAGEVSEPIESEVGFHLILCHEVMPEHKVSFANACEQIRHAHLNRAKKAKKKTWLANLMATQRPLDG</sequence>
<evidence type="ECO:0000256" key="4">
    <source>
        <dbReference type="ARBA" id="ARBA00023110"/>
    </source>
</evidence>
<dbReference type="InterPro" id="IPR000297">
    <property type="entry name" value="PPIase_PpiC"/>
</dbReference>
<dbReference type="InterPro" id="IPR027304">
    <property type="entry name" value="Trigger_fact/SurA_dom_sf"/>
</dbReference>
<dbReference type="SUPFAM" id="SSF54534">
    <property type="entry name" value="FKBP-like"/>
    <property type="match status" value="1"/>
</dbReference>
<evidence type="ECO:0000256" key="1">
    <source>
        <dbReference type="ARBA" id="ARBA00000971"/>
    </source>
</evidence>
<feature type="domain" description="PpiC" evidence="6">
    <location>
        <begin position="157"/>
        <end position="257"/>
    </location>
</feature>
<dbReference type="Pfam" id="PF00639">
    <property type="entry name" value="Rotamase"/>
    <property type="match status" value="1"/>
</dbReference>
<dbReference type="EMBL" id="JBHUHT010000004">
    <property type="protein sequence ID" value="MFD2094536.1"/>
    <property type="molecule type" value="Genomic_DNA"/>
</dbReference>
<dbReference type="PROSITE" id="PS50198">
    <property type="entry name" value="PPIC_PPIASE_2"/>
    <property type="match status" value="1"/>
</dbReference>
<evidence type="ECO:0000313" key="8">
    <source>
        <dbReference type="Proteomes" id="UP001597380"/>
    </source>
</evidence>